<sequence length="103" mass="11413">MSSLTCILQLHIQAKSIRPLLEGKDTSGAARTRFGKILAFLVPTIVFLFHAHFAHRNLMGSVLLSFVQEGSLQYSHEGPPQVTLTNSGWLLAVQHEDENLSML</sequence>
<accession>A0ACB9BCH0</accession>
<reference evidence="1 2" key="2">
    <citation type="journal article" date="2022" name="Mol. Ecol. Resour.">
        <title>The genomes of chicory, endive, great burdock and yacon provide insights into Asteraceae paleo-polyploidization history and plant inulin production.</title>
        <authorList>
            <person name="Fan W."/>
            <person name="Wang S."/>
            <person name="Wang H."/>
            <person name="Wang A."/>
            <person name="Jiang F."/>
            <person name="Liu H."/>
            <person name="Zhao H."/>
            <person name="Xu D."/>
            <person name="Zhang Y."/>
        </authorList>
    </citation>
    <scope>NUCLEOTIDE SEQUENCE [LARGE SCALE GENOMIC DNA]</scope>
    <source>
        <strain evidence="2">cv. Niubang</strain>
    </source>
</reference>
<dbReference type="EMBL" id="CM042052">
    <property type="protein sequence ID" value="KAI3719931.1"/>
    <property type="molecule type" value="Genomic_DNA"/>
</dbReference>
<keyword evidence="2" id="KW-1185">Reference proteome</keyword>
<organism evidence="1 2">
    <name type="scientific">Arctium lappa</name>
    <name type="common">Greater burdock</name>
    <name type="synonym">Lappa major</name>
    <dbReference type="NCBI Taxonomy" id="4217"/>
    <lineage>
        <taxon>Eukaryota</taxon>
        <taxon>Viridiplantae</taxon>
        <taxon>Streptophyta</taxon>
        <taxon>Embryophyta</taxon>
        <taxon>Tracheophyta</taxon>
        <taxon>Spermatophyta</taxon>
        <taxon>Magnoliopsida</taxon>
        <taxon>eudicotyledons</taxon>
        <taxon>Gunneridae</taxon>
        <taxon>Pentapetalae</taxon>
        <taxon>asterids</taxon>
        <taxon>campanulids</taxon>
        <taxon>Asterales</taxon>
        <taxon>Asteraceae</taxon>
        <taxon>Carduoideae</taxon>
        <taxon>Cardueae</taxon>
        <taxon>Arctiinae</taxon>
        <taxon>Arctium</taxon>
    </lineage>
</organism>
<protein>
    <submittedName>
        <fullName evidence="1">Uncharacterized protein</fullName>
    </submittedName>
</protein>
<evidence type="ECO:0000313" key="1">
    <source>
        <dbReference type="EMBL" id="KAI3719931.1"/>
    </source>
</evidence>
<comment type="caution">
    <text evidence="1">The sequence shown here is derived from an EMBL/GenBank/DDBJ whole genome shotgun (WGS) entry which is preliminary data.</text>
</comment>
<evidence type="ECO:0000313" key="2">
    <source>
        <dbReference type="Proteomes" id="UP001055879"/>
    </source>
</evidence>
<proteinExistence type="predicted"/>
<gene>
    <name evidence="1" type="ORF">L6452_20837</name>
</gene>
<dbReference type="Proteomes" id="UP001055879">
    <property type="component" value="Linkage Group LG06"/>
</dbReference>
<reference evidence="2" key="1">
    <citation type="journal article" date="2022" name="Mol. Ecol. Resour.">
        <title>The genomes of chicory, endive, great burdock and yacon provide insights into Asteraceae palaeo-polyploidization history and plant inulin production.</title>
        <authorList>
            <person name="Fan W."/>
            <person name="Wang S."/>
            <person name="Wang H."/>
            <person name="Wang A."/>
            <person name="Jiang F."/>
            <person name="Liu H."/>
            <person name="Zhao H."/>
            <person name="Xu D."/>
            <person name="Zhang Y."/>
        </authorList>
    </citation>
    <scope>NUCLEOTIDE SEQUENCE [LARGE SCALE GENOMIC DNA]</scope>
    <source>
        <strain evidence="2">cv. Niubang</strain>
    </source>
</reference>
<name>A0ACB9BCH0_ARCLA</name>